<evidence type="ECO:0000256" key="1">
    <source>
        <dbReference type="SAM" id="SignalP"/>
    </source>
</evidence>
<gene>
    <name evidence="2" type="ORF">IAB80_04985</name>
</gene>
<reference evidence="2" key="2">
    <citation type="journal article" date="2021" name="PeerJ">
        <title>Extensive microbial diversity within the chicken gut microbiome revealed by metagenomics and culture.</title>
        <authorList>
            <person name="Gilroy R."/>
            <person name="Ravi A."/>
            <person name="Getino M."/>
            <person name="Pursley I."/>
            <person name="Horton D.L."/>
            <person name="Alikhan N.F."/>
            <person name="Baker D."/>
            <person name="Gharbi K."/>
            <person name="Hall N."/>
            <person name="Watson M."/>
            <person name="Adriaenssens E.M."/>
            <person name="Foster-Nyarko E."/>
            <person name="Jarju S."/>
            <person name="Secka A."/>
            <person name="Antonio M."/>
            <person name="Oren A."/>
            <person name="Chaudhuri R.R."/>
            <person name="La Ragione R."/>
            <person name="Hildebrand F."/>
            <person name="Pallen M.J."/>
        </authorList>
    </citation>
    <scope>NUCLEOTIDE SEQUENCE</scope>
    <source>
        <strain evidence="2">2478</strain>
    </source>
</reference>
<comment type="caution">
    <text evidence="2">The sequence shown here is derived from an EMBL/GenBank/DDBJ whole genome shotgun (WGS) entry which is preliminary data.</text>
</comment>
<protein>
    <submittedName>
        <fullName evidence="2">6-bladed beta-propeller</fullName>
    </submittedName>
</protein>
<accession>A0A9D9ITR2</accession>
<feature type="signal peptide" evidence="1">
    <location>
        <begin position="1"/>
        <end position="23"/>
    </location>
</feature>
<proteinExistence type="predicted"/>
<sequence length="342" mass="39095">MKRNIYLLWLMFGLISCSSNSHGPIETTDAETEEICRLGENLALIKTPVSFSMVGEDRFVISDRNGVYLYGTDGNQISRIGRTGRAKSEYNMPSIARCFGDSVYIWCPMSLKFVTWSLDGQPGAEYRYPSAVSDFTPTDDELFIYTAGRRFDNVIDVYDKNTQAVKKTLLKSTSEHQFLIAFITSYPMLIEGDNFYFMPKDRLSVMDYEISADELKEKCSFLSDTFVVDDGLYYDLMVEDRTTARAELRENSQTLFLSPSRKGFYVLTKEGTGKLEGEKNDFSDTAISLYDTGKRNVHIASYSYDSIGTLELFGHWEDNVYFIRHDVKDGNDIYTLNRLVIQ</sequence>
<dbReference type="Pfam" id="PF17170">
    <property type="entry name" value="DUF5128"/>
    <property type="match status" value="1"/>
</dbReference>
<evidence type="ECO:0000313" key="3">
    <source>
        <dbReference type="Proteomes" id="UP000823771"/>
    </source>
</evidence>
<reference evidence="2" key="1">
    <citation type="submission" date="2020-10" db="EMBL/GenBank/DDBJ databases">
        <authorList>
            <person name="Gilroy R."/>
        </authorList>
    </citation>
    <scope>NUCLEOTIDE SEQUENCE</scope>
    <source>
        <strain evidence="2">2478</strain>
    </source>
</reference>
<feature type="chain" id="PRO_5039216092" evidence="1">
    <location>
        <begin position="24"/>
        <end position="342"/>
    </location>
</feature>
<dbReference type="Proteomes" id="UP000823771">
    <property type="component" value="Unassembled WGS sequence"/>
</dbReference>
<dbReference type="EMBL" id="JADILZ010000042">
    <property type="protein sequence ID" value="MBO8478221.1"/>
    <property type="molecule type" value="Genomic_DNA"/>
</dbReference>
<name>A0A9D9ITR2_9BACT</name>
<keyword evidence="1" id="KW-0732">Signal</keyword>
<evidence type="ECO:0000313" key="2">
    <source>
        <dbReference type="EMBL" id="MBO8478221.1"/>
    </source>
</evidence>
<dbReference type="PROSITE" id="PS51257">
    <property type="entry name" value="PROKAR_LIPOPROTEIN"/>
    <property type="match status" value="1"/>
</dbReference>
<dbReference type="AlphaFoldDB" id="A0A9D9ITR2"/>
<organism evidence="2 3">
    <name type="scientific">Candidatus Cryptobacteroides excrementipullorum</name>
    <dbReference type="NCBI Taxonomy" id="2840761"/>
    <lineage>
        <taxon>Bacteria</taxon>
        <taxon>Pseudomonadati</taxon>
        <taxon>Bacteroidota</taxon>
        <taxon>Bacteroidia</taxon>
        <taxon>Bacteroidales</taxon>
        <taxon>Candidatus Cryptobacteroides</taxon>
    </lineage>
</organism>